<dbReference type="SUPFAM" id="SSF50692">
    <property type="entry name" value="ADC-like"/>
    <property type="match status" value="1"/>
</dbReference>
<dbReference type="CDD" id="cd00508">
    <property type="entry name" value="MopB_CT_Fdh-Nap-like"/>
    <property type="match status" value="1"/>
</dbReference>
<evidence type="ECO:0000313" key="8">
    <source>
        <dbReference type="Proteomes" id="UP000265354"/>
    </source>
</evidence>
<gene>
    <name evidence="7" type="ORF">SSP531S_15740</name>
</gene>
<accession>A0A388SVS5</accession>
<dbReference type="PANTHER" id="PTHR43105:SF10">
    <property type="entry name" value="NADH-QUINONE OXIDOREDUCTASE SUBUNIT G"/>
    <property type="match status" value="1"/>
</dbReference>
<dbReference type="PROSITE" id="PS51669">
    <property type="entry name" value="4FE4S_MOW_BIS_MGD"/>
    <property type="match status" value="1"/>
</dbReference>
<feature type="domain" description="4Fe-4S Mo/W bis-MGD-type" evidence="6">
    <location>
        <begin position="29"/>
        <end position="84"/>
    </location>
</feature>
<dbReference type="InterPro" id="IPR006963">
    <property type="entry name" value="Mopterin_OxRdtase_4Fe-4S_dom"/>
</dbReference>
<evidence type="ECO:0000259" key="6">
    <source>
        <dbReference type="PROSITE" id="PS51669"/>
    </source>
</evidence>
<dbReference type="Proteomes" id="UP000265354">
    <property type="component" value="Unassembled WGS sequence"/>
</dbReference>
<dbReference type="Gene3D" id="3.40.228.10">
    <property type="entry name" value="Dimethylsulfoxide Reductase, domain 2"/>
    <property type="match status" value="1"/>
</dbReference>
<keyword evidence="1" id="KW-0004">4Fe-4S</keyword>
<dbReference type="GO" id="GO:0046872">
    <property type="term" value="F:metal ion binding"/>
    <property type="evidence" value="ECO:0007669"/>
    <property type="project" value="UniProtKB-KW"/>
</dbReference>
<evidence type="ECO:0000256" key="2">
    <source>
        <dbReference type="ARBA" id="ARBA00022723"/>
    </source>
</evidence>
<evidence type="ECO:0000256" key="3">
    <source>
        <dbReference type="ARBA" id="ARBA00023004"/>
    </source>
</evidence>
<dbReference type="Gene3D" id="3.40.50.740">
    <property type="match status" value="1"/>
</dbReference>
<keyword evidence="2" id="KW-0479">Metal-binding</keyword>
<dbReference type="InterPro" id="IPR006656">
    <property type="entry name" value="Mopterin_OxRdtase"/>
</dbReference>
<dbReference type="GO" id="GO:0043546">
    <property type="term" value="F:molybdopterin cofactor binding"/>
    <property type="evidence" value="ECO:0007669"/>
    <property type="project" value="InterPro"/>
</dbReference>
<dbReference type="GO" id="GO:0016020">
    <property type="term" value="C:membrane"/>
    <property type="evidence" value="ECO:0007669"/>
    <property type="project" value="TreeGrafter"/>
</dbReference>
<feature type="region of interest" description="Disordered" evidence="5">
    <location>
        <begin position="567"/>
        <end position="592"/>
    </location>
</feature>
<dbReference type="Pfam" id="PF04879">
    <property type="entry name" value="Molybdop_Fe4S4"/>
    <property type="match status" value="1"/>
</dbReference>
<dbReference type="PANTHER" id="PTHR43105">
    <property type="entry name" value="RESPIRATORY NITRATE REDUCTASE"/>
    <property type="match status" value="1"/>
</dbReference>
<dbReference type="SMART" id="SM00926">
    <property type="entry name" value="Molybdop_Fe4S4"/>
    <property type="match status" value="1"/>
</dbReference>
<proteinExistence type="predicted"/>
<organism evidence="7 8">
    <name type="scientific">Streptomyces spongiicola</name>
    <dbReference type="NCBI Taxonomy" id="1690221"/>
    <lineage>
        <taxon>Bacteria</taxon>
        <taxon>Bacillati</taxon>
        <taxon>Actinomycetota</taxon>
        <taxon>Actinomycetes</taxon>
        <taxon>Kitasatosporales</taxon>
        <taxon>Streptomycetaceae</taxon>
        <taxon>Streptomyces</taxon>
    </lineage>
</organism>
<keyword evidence="3" id="KW-0408">Iron</keyword>
<dbReference type="InterPro" id="IPR050123">
    <property type="entry name" value="Prok_molybdopt-oxidoreductase"/>
</dbReference>
<dbReference type="RefSeq" id="WP_281278222.1">
    <property type="nucleotide sequence ID" value="NZ_BGZL01000003.1"/>
</dbReference>
<dbReference type="GO" id="GO:0022904">
    <property type="term" value="P:respiratory electron transport chain"/>
    <property type="evidence" value="ECO:0007669"/>
    <property type="project" value="TreeGrafter"/>
</dbReference>
<reference evidence="7 8" key="1">
    <citation type="submission" date="2018-07" db="EMBL/GenBank/DDBJ databases">
        <title>Whole Genome Shotgun Sequence of Streptomyces spongiicola strain 531S.</title>
        <authorList>
            <person name="Dohra H."/>
            <person name="Kodani S."/>
        </authorList>
    </citation>
    <scope>NUCLEOTIDE SEQUENCE [LARGE SCALE GENOMIC DNA]</scope>
    <source>
        <strain evidence="7 8">531S</strain>
    </source>
</reference>
<dbReference type="Gene3D" id="2.20.25.90">
    <property type="entry name" value="ADC-like domains"/>
    <property type="match status" value="1"/>
</dbReference>
<feature type="compositionally biased region" description="Low complexity" evidence="5">
    <location>
        <begin position="766"/>
        <end position="786"/>
    </location>
</feature>
<evidence type="ECO:0000256" key="4">
    <source>
        <dbReference type="ARBA" id="ARBA00023014"/>
    </source>
</evidence>
<evidence type="ECO:0000256" key="1">
    <source>
        <dbReference type="ARBA" id="ARBA00022485"/>
    </source>
</evidence>
<feature type="compositionally biased region" description="Basic and acidic residues" evidence="5">
    <location>
        <begin position="741"/>
        <end position="765"/>
    </location>
</feature>
<name>A0A388SVS5_9ACTN</name>
<comment type="caution">
    <text evidence="7">The sequence shown here is derived from an EMBL/GenBank/DDBJ whole genome shotgun (WGS) entry which is preliminary data.</text>
</comment>
<dbReference type="Gene3D" id="2.40.40.20">
    <property type="match status" value="1"/>
</dbReference>
<evidence type="ECO:0000313" key="7">
    <source>
        <dbReference type="EMBL" id="GBQ00164.1"/>
    </source>
</evidence>
<dbReference type="GO" id="GO:0051539">
    <property type="term" value="F:4 iron, 4 sulfur cluster binding"/>
    <property type="evidence" value="ECO:0007669"/>
    <property type="project" value="UniProtKB-KW"/>
</dbReference>
<dbReference type="GO" id="GO:0003954">
    <property type="term" value="F:NADH dehydrogenase activity"/>
    <property type="evidence" value="ECO:0007669"/>
    <property type="project" value="TreeGrafter"/>
</dbReference>
<protein>
    <recommendedName>
        <fullName evidence="6">4Fe-4S Mo/W bis-MGD-type domain-containing protein</fullName>
    </recommendedName>
</protein>
<keyword evidence="4" id="KW-0411">Iron-sulfur</keyword>
<dbReference type="Pfam" id="PF00384">
    <property type="entry name" value="Molybdopterin"/>
    <property type="match status" value="1"/>
</dbReference>
<dbReference type="SUPFAM" id="SSF53706">
    <property type="entry name" value="Formate dehydrogenase/DMSO reductase, domains 1-3"/>
    <property type="match status" value="1"/>
</dbReference>
<dbReference type="Pfam" id="PF01568">
    <property type="entry name" value="Molydop_binding"/>
    <property type="match status" value="1"/>
</dbReference>
<dbReference type="InterPro" id="IPR009010">
    <property type="entry name" value="Asp_de-COase-like_dom_sf"/>
</dbReference>
<dbReference type="EMBL" id="BGZL01000003">
    <property type="protein sequence ID" value="GBQ00164.1"/>
    <property type="molecule type" value="Genomic_DNA"/>
</dbReference>
<dbReference type="InterPro" id="IPR006657">
    <property type="entry name" value="MoPterin_dinucl-bd_dom"/>
</dbReference>
<feature type="region of interest" description="Disordered" evidence="5">
    <location>
        <begin position="741"/>
        <end position="794"/>
    </location>
</feature>
<dbReference type="AlphaFoldDB" id="A0A388SVS5"/>
<sequence>MSHASAPAPAPGPVVAPVVAPAADPAATPALVPTHCPYCALQCGMNLRGSGETVEVVERDDFPVNRGALCGKGRTAPAVLSSRVRLTGPLVRRPATGRLEPATWEEALRATADGLRRTRTRHGADAVGVFGGGGLTNEKAYALGKFARVVLGTSQIDYNGRFCMSSAAAAQGKAFGLDRGLPFPLEDVPRTGCVLLVGSNLAETMPPALRYLTELKDNGGTLIVVDPRRTRTAEQADLHLAPRPGTDLALALGLLHLVVAQGRTDEEFIRERTTGWEDARAAAMAHWPELVERITGVGVPRLRAAAAMFCDAPNAMVLTARGPEQQSKGTDTVGAWINLALATGNAGRPLAGYGCLTGQGNGQGGREHGQKADQLPGYRRLDDPLARAHVAGVWGVDPDSLPGPGRSAYELLDALGRDVRALLLMGSNPVVSAPRAAHVEGRLRSLDFLAVADVVLSETAELADVVLPVAQWAEETGTTTNLEGRVLLRRRALTPPPGVRSDLEVLHGLAGLLGHEKGFPTDPEDVFGELRLASSGGPADYAGISYRRLEEEQGVFWPCPETGGHGLGTGGHGKGARGHGKEPGTGAGEPHPGTPRLFLDRFATPDGRAAFAPVVHREAAEPTDAEYPVVLTTGRVVAQYQSGAQTRRVDELNAAAPGPFVQLHPQLAARVGVAEGEPVAVVSRRGRAVAPARVSEAIRPDTVFMPFHWPGAGRANTLTNPALDPTSRMPEFKVCAVRLERPEHPGYPEHSETPKHNESPEHTESPEPTESPESPSRQNRRSGQNGRRIDGRHG</sequence>
<evidence type="ECO:0000256" key="5">
    <source>
        <dbReference type="SAM" id="MobiDB-lite"/>
    </source>
</evidence>